<dbReference type="EMBL" id="BK014986">
    <property type="protein sequence ID" value="DAD85718.1"/>
    <property type="molecule type" value="Genomic_DNA"/>
</dbReference>
<proteinExistence type="predicted"/>
<protein>
    <submittedName>
        <fullName evidence="2">Uncharacterized protein</fullName>
    </submittedName>
</protein>
<evidence type="ECO:0000256" key="1">
    <source>
        <dbReference type="SAM" id="MobiDB-lite"/>
    </source>
</evidence>
<reference evidence="2" key="1">
    <citation type="journal article" date="2021" name="Proc. Natl. Acad. Sci. U.S.A.">
        <title>A Catalog of Tens of Thousands of Viruses from Human Metagenomes Reveals Hidden Associations with Chronic Diseases.</title>
        <authorList>
            <person name="Tisza M.J."/>
            <person name="Buck C.B."/>
        </authorList>
    </citation>
    <scope>NUCLEOTIDE SEQUENCE</scope>
    <source>
        <strain evidence="2">CtP6113</strain>
    </source>
</reference>
<organism evidence="2">
    <name type="scientific">Siphoviridae sp. ctP6113</name>
    <dbReference type="NCBI Taxonomy" id="2826318"/>
    <lineage>
        <taxon>Viruses</taxon>
        <taxon>Duplodnaviria</taxon>
        <taxon>Heunggongvirae</taxon>
        <taxon>Uroviricota</taxon>
        <taxon>Caudoviricetes</taxon>
    </lineage>
</organism>
<accession>A0A8S5MTS0</accession>
<feature type="region of interest" description="Disordered" evidence="1">
    <location>
        <begin position="1"/>
        <end position="39"/>
    </location>
</feature>
<feature type="compositionally biased region" description="Basic residues" evidence="1">
    <location>
        <begin position="1"/>
        <end position="12"/>
    </location>
</feature>
<name>A0A8S5MTS0_9CAUD</name>
<sequence length="39" mass="4529">MFHGSTHTRKPLRRNDFTRGTSFPRCSTVPHHFGGTTWN</sequence>
<evidence type="ECO:0000313" key="2">
    <source>
        <dbReference type="EMBL" id="DAD85718.1"/>
    </source>
</evidence>